<dbReference type="AlphaFoldDB" id="A0A4C1S9W1"/>
<sequence>MYFQAMLPHRSDETSGLRLARTIVKVQGGNTRSNNVEAAVIADISFTVILILRRHIAGPTLLVDEGWRLILRSVRAEDARAQFACSVLDSLSGERRRSPAAHVDVAPSNSGSAPRALTHSLWETSARRGTDVVLPCLVHATPPPTITTDHNGSQTCHSSSVVSQRRMLTVDVRKQTTGLHTGGARTHDHRKTVAGLVNFISESVRTRASGVRGSSAPLRPRRPPYALLMHDTLAGEYLHTQSSGRSVKSVAPKLESLGATLFTTEQIPSTVPALCHVTTTAPQSVNPRYHHHIGNNSRNDPYCAYAKHLRFDTLALR</sequence>
<dbReference type="EMBL" id="BGZK01000002">
    <property type="protein sequence ID" value="GBO98941.1"/>
    <property type="molecule type" value="Genomic_DNA"/>
</dbReference>
<comment type="caution">
    <text evidence="1">The sequence shown here is derived from an EMBL/GenBank/DDBJ whole genome shotgun (WGS) entry which is preliminary data.</text>
</comment>
<name>A0A4C1S9W1_EUMVA</name>
<dbReference type="Proteomes" id="UP000299102">
    <property type="component" value="Unassembled WGS sequence"/>
</dbReference>
<evidence type="ECO:0000313" key="1">
    <source>
        <dbReference type="EMBL" id="GBO98941.1"/>
    </source>
</evidence>
<accession>A0A4C1S9W1</accession>
<dbReference type="OrthoDB" id="7327464at2759"/>
<organism evidence="1 2">
    <name type="scientific">Eumeta variegata</name>
    <name type="common">Bagworm moth</name>
    <name type="synonym">Eumeta japonica</name>
    <dbReference type="NCBI Taxonomy" id="151549"/>
    <lineage>
        <taxon>Eukaryota</taxon>
        <taxon>Metazoa</taxon>
        <taxon>Ecdysozoa</taxon>
        <taxon>Arthropoda</taxon>
        <taxon>Hexapoda</taxon>
        <taxon>Insecta</taxon>
        <taxon>Pterygota</taxon>
        <taxon>Neoptera</taxon>
        <taxon>Endopterygota</taxon>
        <taxon>Lepidoptera</taxon>
        <taxon>Glossata</taxon>
        <taxon>Ditrysia</taxon>
        <taxon>Tineoidea</taxon>
        <taxon>Psychidae</taxon>
        <taxon>Oiketicinae</taxon>
        <taxon>Eumeta</taxon>
    </lineage>
</organism>
<reference evidence="1 2" key="1">
    <citation type="journal article" date="2019" name="Commun. Biol.">
        <title>The bagworm genome reveals a unique fibroin gene that provides high tensile strength.</title>
        <authorList>
            <person name="Kono N."/>
            <person name="Nakamura H."/>
            <person name="Ohtoshi R."/>
            <person name="Tomita M."/>
            <person name="Numata K."/>
            <person name="Arakawa K."/>
        </authorList>
    </citation>
    <scope>NUCLEOTIDE SEQUENCE [LARGE SCALE GENOMIC DNA]</scope>
</reference>
<keyword evidence="2" id="KW-1185">Reference proteome</keyword>
<protein>
    <submittedName>
        <fullName evidence="1">Uncharacterized protein</fullName>
    </submittedName>
</protein>
<proteinExistence type="predicted"/>
<gene>
    <name evidence="1" type="ORF">EVAR_341_1</name>
</gene>
<dbReference type="STRING" id="151549.A0A4C1S9W1"/>
<evidence type="ECO:0000313" key="2">
    <source>
        <dbReference type="Proteomes" id="UP000299102"/>
    </source>
</evidence>